<proteinExistence type="predicted"/>
<dbReference type="InterPro" id="IPR000182">
    <property type="entry name" value="GNAT_dom"/>
</dbReference>
<evidence type="ECO:0000256" key="1">
    <source>
        <dbReference type="ARBA" id="ARBA00022679"/>
    </source>
</evidence>
<dbReference type="AlphaFoldDB" id="A0A0M8K7C9"/>
<reference evidence="6" key="3">
    <citation type="submission" date="2015-08" db="EMBL/GenBank/DDBJ databases">
        <title>Draft Genome Sequence of a Heterotrophic Facultative Anaerobic Bacterium Ardenticatena maritima Strain 110S.</title>
        <authorList>
            <person name="Kawaichi S."/>
            <person name="Yoshida T."/>
            <person name="Sako Y."/>
            <person name="Nakamura R."/>
        </authorList>
    </citation>
    <scope>NUCLEOTIDE SEQUENCE [LARGE SCALE GENOMIC DNA]</scope>
    <source>
        <strain evidence="6">110S</strain>
    </source>
</reference>
<accession>A0A0M8K7C9</accession>
<reference evidence="4 6" key="1">
    <citation type="journal article" date="2015" name="Genome Announc.">
        <title>Draft Genome Sequence of a Heterotrophic Facultative Anaerobic Thermophilic Bacterium, Ardenticatena maritima Strain 110ST.</title>
        <authorList>
            <person name="Kawaichi S."/>
            <person name="Yoshida T."/>
            <person name="Sako Y."/>
            <person name="Nakamura R."/>
        </authorList>
    </citation>
    <scope>NUCLEOTIDE SEQUENCE [LARGE SCALE GENOMIC DNA]</scope>
    <source>
        <strain evidence="4 6">110S</strain>
    </source>
</reference>
<dbReference type="InterPro" id="IPR016181">
    <property type="entry name" value="Acyl_CoA_acyltransferase"/>
</dbReference>
<evidence type="ECO:0000256" key="2">
    <source>
        <dbReference type="ARBA" id="ARBA00023315"/>
    </source>
</evidence>
<comment type="caution">
    <text evidence="4">The sequence shown here is derived from an EMBL/GenBank/DDBJ whole genome shotgun (WGS) entry which is preliminary data.</text>
</comment>
<protein>
    <recommendedName>
        <fullName evidence="3">N-acetyltransferase domain-containing protein</fullName>
    </recommendedName>
</protein>
<dbReference type="GO" id="GO:0016747">
    <property type="term" value="F:acyltransferase activity, transferring groups other than amino-acyl groups"/>
    <property type="evidence" value="ECO:0007669"/>
    <property type="project" value="InterPro"/>
</dbReference>
<dbReference type="Proteomes" id="UP000037784">
    <property type="component" value="Unassembled WGS sequence"/>
</dbReference>
<dbReference type="EMBL" id="LGKN01000005">
    <property type="protein sequence ID" value="KPL87941.1"/>
    <property type="molecule type" value="Genomic_DNA"/>
</dbReference>
<evidence type="ECO:0000313" key="7">
    <source>
        <dbReference type="Proteomes" id="UP000050502"/>
    </source>
</evidence>
<dbReference type="PANTHER" id="PTHR43877">
    <property type="entry name" value="AMINOALKYLPHOSPHONATE N-ACETYLTRANSFERASE-RELATED-RELATED"/>
    <property type="match status" value="1"/>
</dbReference>
<gene>
    <name evidence="4" type="ORF">ARMA_0259</name>
    <name evidence="5" type="ORF">SE16_10475</name>
</gene>
<name>A0A0M8K7C9_9CHLR</name>
<sequence>MDPMRDLEGIADLIEIAFADDMRYGGQQIMRDLRMMHRLRPLFWALQAVSPSLRAFFSGFVWIEQGRVVGNVTISRVDPHTQTWLISNVAVLPEYRRRGIARRLMEAAHEHIRTHGGRRIVLQVRQDNDAAHTLYESMGYETVGSLVDLAAHRPRPPSAAPPSDVQVRWPNARHWRQAYHLMNRATSPLVKMIRPPRASRLASSPPSPLTSLFERLGMPARRQWWAYQNGVIVGLAFAERNRHTSTLELFVGETITGAVEMALLHKALAFLRHTRLVRTEVDAQQHTTLRALEAVGFQRIRVLDQMVLPLEKPF</sequence>
<keyword evidence="6" id="KW-1185">Reference proteome</keyword>
<evidence type="ECO:0000313" key="5">
    <source>
        <dbReference type="EMBL" id="KPL87941.1"/>
    </source>
</evidence>
<evidence type="ECO:0000259" key="3">
    <source>
        <dbReference type="PROSITE" id="PS51186"/>
    </source>
</evidence>
<evidence type="ECO:0000313" key="6">
    <source>
        <dbReference type="Proteomes" id="UP000037784"/>
    </source>
</evidence>
<dbReference type="Proteomes" id="UP000050502">
    <property type="component" value="Unassembled WGS sequence"/>
</dbReference>
<dbReference type="InParanoid" id="A0A0M8K7C9"/>
<dbReference type="STRING" id="872965.SE16_10475"/>
<organism evidence="4 6">
    <name type="scientific">Ardenticatena maritima</name>
    <dbReference type="NCBI Taxonomy" id="872965"/>
    <lineage>
        <taxon>Bacteria</taxon>
        <taxon>Bacillati</taxon>
        <taxon>Chloroflexota</taxon>
        <taxon>Ardenticatenia</taxon>
        <taxon>Ardenticatenales</taxon>
        <taxon>Ardenticatenaceae</taxon>
        <taxon>Ardenticatena</taxon>
    </lineage>
</organism>
<dbReference type="Pfam" id="PF00583">
    <property type="entry name" value="Acetyltransf_1"/>
    <property type="match status" value="1"/>
</dbReference>
<keyword evidence="1" id="KW-0808">Transferase</keyword>
<dbReference type="EMBL" id="BBZA01000015">
    <property type="protein sequence ID" value="GAP61836.1"/>
    <property type="molecule type" value="Genomic_DNA"/>
</dbReference>
<feature type="domain" description="N-acetyltransferase" evidence="3">
    <location>
        <begin position="1"/>
        <end position="162"/>
    </location>
</feature>
<dbReference type="InterPro" id="IPR050832">
    <property type="entry name" value="Bact_Acetyltransf"/>
</dbReference>
<dbReference type="PANTHER" id="PTHR43877:SF2">
    <property type="entry name" value="AMINOALKYLPHOSPHONATE N-ACETYLTRANSFERASE-RELATED"/>
    <property type="match status" value="1"/>
</dbReference>
<evidence type="ECO:0000313" key="4">
    <source>
        <dbReference type="EMBL" id="GAP61836.1"/>
    </source>
</evidence>
<reference evidence="5 7" key="2">
    <citation type="submission" date="2015-07" db="EMBL/GenBank/DDBJ databases">
        <title>Whole genome sequence of Ardenticatena maritima DSM 23922.</title>
        <authorList>
            <person name="Hemp J."/>
            <person name="Ward L.M."/>
            <person name="Pace L.A."/>
            <person name="Fischer W.W."/>
        </authorList>
    </citation>
    <scope>NUCLEOTIDE SEQUENCE [LARGE SCALE GENOMIC DNA]</scope>
    <source>
        <strain evidence="5 7">110S</strain>
    </source>
</reference>
<dbReference type="SUPFAM" id="SSF55729">
    <property type="entry name" value="Acyl-CoA N-acyltransferases (Nat)"/>
    <property type="match status" value="1"/>
</dbReference>
<dbReference type="CDD" id="cd04301">
    <property type="entry name" value="NAT_SF"/>
    <property type="match status" value="1"/>
</dbReference>
<dbReference type="PROSITE" id="PS51186">
    <property type="entry name" value="GNAT"/>
    <property type="match status" value="1"/>
</dbReference>
<dbReference type="Gene3D" id="3.40.630.30">
    <property type="match status" value="2"/>
</dbReference>
<keyword evidence="2" id="KW-0012">Acyltransferase</keyword>